<reference evidence="2 3" key="1">
    <citation type="submission" date="2021-01" db="EMBL/GenBank/DDBJ databases">
        <title>Whole genome shotgun sequence of Actinoplanes humidus NBRC 14915.</title>
        <authorList>
            <person name="Komaki H."/>
            <person name="Tamura T."/>
        </authorList>
    </citation>
    <scope>NUCLEOTIDE SEQUENCE [LARGE SCALE GENOMIC DNA]</scope>
    <source>
        <strain evidence="2 3">NBRC 14915</strain>
    </source>
</reference>
<dbReference type="RefSeq" id="WP_203841615.1">
    <property type="nucleotide sequence ID" value="NZ_BAAATV010000009.1"/>
</dbReference>
<proteinExistence type="predicted"/>
<dbReference type="PROSITE" id="PS51257">
    <property type="entry name" value="PROKAR_LIPOPROTEIN"/>
    <property type="match status" value="1"/>
</dbReference>
<feature type="region of interest" description="Disordered" evidence="1">
    <location>
        <begin position="1"/>
        <end position="20"/>
    </location>
</feature>
<dbReference type="Proteomes" id="UP000603200">
    <property type="component" value="Unassembled WGS sequence"/>
</dbReference>
<evidence type="ECO:0000313" key="2">
    <source>
        <dbReference type="EMBL" id="GIE24608.1"/>
    </source>
</evidence>
<comment type="caution">
    <text evidence="2">The sequence shown here is derived from an EMBL/GenBank/DDBJ whole genome shotgun (WGS) entry which is preliminary data.</text>
</comment>
<dbReference type="EMBL" id="BOMN01000112">
    <property type="protein sequence ID" value="GIE24608.1"/>
    <property type="molecule type" value="Genomic_DNA"/>
</dbReference>
<keyword evidence="3" id="KW-1185">Reference proteome</keyword>
<evidence type="ECO:0000256" key="1">
    <source>
        <dbReference type="SAM" id="MobiDB-lite"/>
    </source>
</evidence>
<protein>
    <submittedName>
        <fullName evidence="2">Uncharacterized protein</fullName>
    </submittedName>
</protein>
<organism evidence="2 3">
    <name type="scientific">Winogradskya humida</name>
    <dbReference type="NCBI Taxonomy" id="113566"/>
    <lineage>
        <taxon>Bacteria</taxon>
        <taxon>Bacillati</taxon>
        <taxon>Actinomycetota</taxon>
        <taxon>Actinomycetes</taxon>
        <taxon>Micromonosporales</taxon>
        <taxon>Micromonosporaceae</taxon>
        <taxon>Winogradskya</taxon>
    </lineage>
</organism>
<gene>
    <name evidence="2" type="ORF">Ahu01nite_077100</name>
</gene>
<evidence type="ECO:0000313" key="3">
    <source>
        <dbReference type="Proteomes" id="UP000603200"/>
    </source>
</evidence>
<name>A0ABQ4A1W3_9ACTN</name>
<accession>A0ABQ4A1W3</accession>
<sequence>MAQLVLRDNPDKPEKPSPAVAVSVAGGCSPFIVWSQNEWEPYGVKVMTDTTVTRTIVRNVAPNDILEVSGWQKGFNPHAGNPGEFGRPIWFRLADGSGWLHMAGVRTGSTVHEDDVPKDEQVGHFAVPTTPECEIR</sequence>